<evidence type="ECO:0000313" key="1">
    <source>
        <dbReference type="EMBL" id="GAA0613274.1"/>
    </source>
</evidence>
<protein>
    <recommendedName>
        <fullName evidence="3">GNAT family N-acetyltransferase</fullName>
    </recommendedName>
</protein>
<dbReference type="Proteomes" id="UP001424441">
    <property type="component" value="Unassembled WGS sequence"/>
</dbReference>
<sequence>MALKIINTQEWSIEQIATYGRDLTAAMTKLCEKFPDDLTVKSIMADIISGKNQLWLILDESDKFKAFVTTEIFISEFTDKKRLHLCDLGGEGGVYLADLVTELEKFALSQGITEIHAMGRFGWQRQLAKHGYKPLVFRFGKDLTA</sequence>
<gene>
    <name evidence="1" type="ORF">GCM10008943_30820</name>
</gene>
<evidence type="ECO:0008006" key="3">
    <source>
        <dbReference type="Google" id="ProtNLM"/>
    </source>
</evidence>
<evidence type="ECO:0000313" key="2">
    <source>
        <dbReference type="Proteomes" id="UP001424441"/>
    </source>
</evidence>
<reference evidence="1 2" key="1">
    <citation type="journal article" date="2019" name="Int. J. Syst. Evol. Microbiol.">
        <title>The Global Catalogue of Microorganisms (GCM) 10K type strain sequencing project: providing services to taxonomists for standard genome sequencing and annotation.</title>
        <authorList>
            <consortium name="The Broad Institute Genomics Platform"/>
            <consortium name="The Broad Institute Genome Sequencing Center for Infectious Disease"/>
            <person name="Wu L."/>
            <person name="Ma J."/>
        </authorList>
    </citation>
    <scope>NUCLEOTIDE SEQUENCE [LARGE SCALE GENOMIC DNA]</scope>
    <source>
        <strain evidence="1 2">JCM 15115</strain>
    </source>
</reference>
<name>A0ABN1GKT1_9HYPH</name>
<dbReference type="RefSeq" id="WP_343807567.1">
    <property type="nucleotide sequence ID" value="NZ_BAAADE010000010.1"/>
</dbReference>
<dbReference type="EMBL" id="BAAADE010000010">
    <property type="protein sequence ID" value="GAA0613274.1"/>
    <property type="molecule type" value="Genomic_DNA"/>
</dbReference>
<organism evidence="1 2">
    <name type="scientific">Paenochrobactrum glaciei</name>
    <dbReference type="NCBI Taxonomy" id="486407"/>
    <lineage>
        <taxon>Bacteria</taxon>
        <taxon>Pseudomonadati</taxon>
        <taxon>Pseudomonadota</taxon>
        <taxon>Alphaproteobacteria</taxon>
        <taxon>Hyphomicrobiales</taxon>
        <taxon>Brucellaceae</taxon>
        <taxon>Paenochrobactrum</taxon>
    </lineage>
</organism>
<accession>A0ABN1GKT1</accession>
<keyword evidence="2" id="KW-1185">Reference proteome</keyword>
<proteinExistence type="predicted"/>
<comment type="caution">
    <text evidence="1">The sequence shown here is derived from an EMBL/GenBank/DDBJ whole genome shotgun (WGS) entry which is preliminary data.</text>
</comment>